<comment type="similarity">
    <text evidence="5 6">Belongs to the universal ribosomal protein uL14 family.</text>
</comment>
<dbReference type="HAMAP" id="MF_01367">
    <property type="entry name" value="Ribosomal_uL14"/>
    <property type="match status" value="1"/>
</dbReference>
<comment type="function">
    <text evidence="5 7">Binds to 23S rRNA. Forms part of two intersubunit bridges in the 70S ribosome.</text>
</comment>
<dbReference type="FunFam" id="2.40.150.20:FF:000001">
    <property type="entry name" value="50S ribosomal protein L14"/>
    <property type="match status" value="1"/>
</dbReference>
<name>A0A512CEN2_9BACT</name>
<sequence>MIQQESRLSVADNSGAKEVLVIRVLGGTKRRYASIGDKVVVTVKSALSSSNMKKGTVSRAVIVRTKKEVRRKDGSYIRFEDNAAVLLNNNDEPRGTRIFGPVARELREKQFMKIVSLAPEVL</sequence>
<evidence type="ECO:0000256" key="6">
    <source>
        <dbReference type="RuleBase" id="RU003949"/>
    </source>
</evidence>
<dbReference type="RefSeq" id="WP_020888639.1">
    <property type="nucleotide sequence ID" value="NZ_BJYV01000016.1"/>
</dbReference>
<keyword evidence="2 5" id="KW-0694">RNA-binding</keyword>
<dbReference type="EMBL" id="BJYV01000016">
    <property type="protein sequence ID" value="GEO22655.1"/>
    <property type="molecule type" value="Genomic_DNA"/>
</dbReference>
<dbReference type="SMART" id="SM01374">
    <property type="entry name" value="Ribosomal_L14"/>
    <property type="match status" value="1"/>
</dbReference>
<evidence type="ECO:0000256" key="7">
    <source>
        <dbReference type="RuleBase" id="RU003950"/>
    </source>
</evidence>
<dbReference type="GO" id="GO:0006412">
    <property type="term" value="P:translation"/>
    <property type="evidence" value="ECO:0007669"/>
    <property type="project" value="UniProtKB-UniRule"/>
</dbReference>
<dbReference type="Pfam" id="PF00238">
    <property type="entry name" value="Ribosomal_L14"/>
    <property type="match status" value="1"/>
</dbReference>
<dbReference type="PANTHER" id="PTHR11761:SF3">
    <property type="entry name" value="LARGE RIBOSOMAL SUBUNIT PROTEIN UL14M"/>
    <property type="match status" value="1"/>
</dbReference>
<dbReference type="SUPFAM" id="SSF50193">
    <property type="entry name" value="Ribosomal protein L14"/>
    <property type="match status" value="1"/>
</dbReference>
<evidence type="ECO:0000313" key="8">
    <source>
        <dbReference type="EMBL" id="GEO22655.1"/>
    </source>
</evidence>
<dbReference type="NCBIfam" id="TIGR01067">
    <property type="entry name" value="rplN_bact"/>
    <property type="match status" value="1"/>
</dbReference>
<proteinExistence type="inferred from homology"/>
<dbReference type="GO" id="GO:0022625">
    <property type="term" value="C:cytosolic large ribosomal subunit"/>
    <property type="evidence" value="ECO:0007669"/>
    <property type="project" value="TreeGrafter"/>
</dbReference>
<dbReference type="InterPro" id="IPR000218">
    <property type="entry name" value="Ribosomal_uL14"/>
</dbReference>
<keyword evidence="1 5" id="KW-0699">rRNA-binding</keyword>
<keyword evidence="4 5" id="KW-0687">Ribonucleoprotein</keyword>
<evidence type="ECO:0000256" key="5">
    <source>
        <dbReference type="HAMAP-Rule" id="MF_01367"/>
    </source>
</evidence>
<evidence type="ECO:0000256" key="1">
    <source>
        <dbReference type="ARBA" id="ARBA00022730"/>
    </source>
</evidence>
<comment type="caution">
    <text evidence="8">The sequence shown here is derived from an EMBL/GenBank/DDBJ whole genome shotgun (WGS) entry which is preliminary data.</text>
</comment>
<dbReference type="InterPro" id="IPR019972">
    <property type="entry name" value="Ribosomal_uL14_CS"/>
</dbReference>
<protein>
    <recommendedName>
        <fullName evidence="5">Large ribosomal subunit protein uL14</fullName>
    </recommendedName>
</protein>
<evidence type="ECO:0000256" key="2">
    <source>
        <dbReference type="ARBA" id="ARBA00022884"/>
    </source>
</evidence>
<dbReference type="InterPro" id="IPR036853">
    <property type="entry name" value="Ribosomal_uL14_sf"/>
</dbReference>
<dbReference type="GO" id="GO:0003735">
    <property type="term" value="F:structural constituent of ribosome"/>
    <property type="evidence" value="ECO:0007669"/>
    <property type="project" value="InterPro"/>
</dbReference>
<keyword evidence="3 5" id="KW-0689">Ribosomal protein</keyword>
<dbReference type="PROSITE" id="PS00049">
    <property type="entry name" value="RIBOSOMAL_L14"/>
    <property type="match status" value="1"/>
</dbReference>
<keyword evidence="9" id="KW-1185">Reference proteome</keyword>
<gene>
    <name evidence="5 8" type="primary">rplN</name>
    <name evidence="8" type="ORF">CQA01_31890</name>
</gene>
<reference evidence="8 9" key="1">
    <citation type="submission" date="2019-07" db="EMBL/GenBank/DDBJ databases">
        <title>Whole genome shotgun sequence of Cyclobacterium qasimii NBRC 106168.</title>
        <authorList>
            <person name="Hosoyama A."/>
            <person name="Uohara A."/>
            <person name="Ohji S."/>
            <person name="Ichikawa N."/>
        </authorList>
    </citation>
    <scope>NUCLEOTIDE SEQUENCE [LARGE SCALE GENOMIC DNA]</scope>
    <source>
        <strain evidence="8 9">NBRC 106168</strain>
    </source>
</reference>
<dbReference type="Proteomes" id="UP000321301">
    <property type="component" value="Unassembled WGS sequence"/>
</dbReference>
<evidence type="ECO:0000256" key="3">
    <source>
        <dbReference type="ARBA" id="ARBA00022980"/>
    </source>
</evidence>
<comment type="subunit">
    <text evidence="5">Part of the 50S ribosomal subunit. Forms a cluster with proteins L3 and L19. In the 70S ribosome, L14 and L19 interact and together make contacts with the 16S rRNA in bridges B5 and B8.</text>
</comment>
<dbReference type="Gene3D" id="2.40.150.20">
    <property type="entry name" value="Ribosomal protein L14"/>
    <property type="match status" value="1"/>
</dbReference>
<evidence type="ECO:0000313" key="9">
    <source>
        <dbReference type="Proteomes" id="UP000321301"/>
    </source>
</evidence>
<dbReference type="PANTHER" id="PTHR11761">
    <property type="entry name" value="50S/60S RIBOSOMAL PROTEIN L14/L23"/>
    <property type="match status" value="1"/>
</dbReference>
<dbReference type="GO" id="GO:0070180">
    <property type="term" value="F:large ribosomal subunit rRNA binding"/>
    <property type="evidence" value="ECO:0007669"/>
    <property type="project" value="TreeGrafter"/>
</dbReference>
<dbReference type="CDD" id="cd00337">
    <property type="entry name" value="Ribosomal_uL14"/>
    <property type="match status" value="1"/>
</dbReference>
<dbReference type="AlphaFoldDB" id="A0A512CEN2"/>
<organism evidence="8 9">
    <name type="scientific">Cyclobacterium qasimii</name>
    <dbReference type="NCBI Taxonomy" id="1350429"/>
    <lineage>
        <taxon>Bacteria</taxon>
        <taxon>Pseudomonadati</taxon>
        <taxon>Bacteroidota</taxon>
        <taxon>Cytophagia</taxon>
        <taxon>Cytophagales</taxon>
        <taxon>Cyclobacteriaceae</taxon>
        <taxon>Cyclobacterium</taxon>
    </lineage>
</organism>
<evidence type="ECO:0000256" key="4">
    <source>
        <dbReference type="ARBA" id="ARBA00023274"/>
    </source>
</evidence>
<dbReference type="InterPro" id="IPR005745">
    <property type="entry name" value="Ribosomal_uL14_bac-type"/>
</dbReference>
<accession>A0A512CEN2</accession>